<dbReference type="AlphaFoldDB" id="A0A3P5ZDY7"/>
<gene>
    <name evidence="3" type="ORF">BRAA01T00376Z</name>
    <name evidence="2" type="ORF">BRAPAZ1V2_A01P03970.2</name>
</gene>
<dbReference type="CDD" id="cd06222">
    <property type="entry name" value="RNase_H_like"/>
    <property type="match status" value="1"/>
</dbReference>
<dbReference type="InterPro" id="IPR036397">
    <property type="entry name" value="RNaseH_sf"/>
</dbReference>
<dbReference type="InterPro" id="IPR012337">
    <property type="entry name" value="RNaseH-like_sf"/>
</dbReference>
<proteinExistence type="predicted"/>
<evidence type="ECO:0000313" key="3">
    <source>
        <dbReference type="EMBL" id="VDC73874.1"/>
    </source>
</evidence>
<dbReference type="PANTHER" id="PTHR34146:SF3">
    <property type="entry name" value="POLYNUCLEOTIDYL TRANSFERASE, RIBONUCLEASE H-LIKE SUPERFAMILY PROTEIN"/>
    <property type="match status" value="1"/>
</dbReference>
<accession>A0A3P5ZDY7</accession>
<sequence>MLPTCSVDGAWNAITKCAGFGWCIQDKKTNLEIKGSAARRYVGSALTAEALAIREALQVANSSGLSSIKIMSDSSVLISALRSGTVLNEIAGLLHEISHLISLFSTISFVVISRSVNSVADGLAKCALEGISRQNDV</sequence>
<dbReference type="Proteomes" id="UP000694005">
    <property type="component" value="Chromosome A01"/>
</dbReference>
<dbReference type="SUPFAM" id="SSF53098">
    <property type="entry name" value="Ribonuclease H-like"/>
    <property type="match status" value="1"/>
</dbReference>
<dbReference type="InterPro" id="IPR044730">
    <property type="entry name" value="RNase_H-like_dom_plant"/>
</dbReference>
<dbReference type="Gene3D" id="3.30.420.10">
    <property type="entry name" value="Ribonuclease H-like superfamily/Ribonuclease H"/>
    <property type="match status" value="1"/>
</dbReference>
<protein>
    <recommendedName>
        <fullName evidence="1">RNase H type-1 domain-containing protein</fullName>
    </recommendedName>
</protein>
<reference evidence="3" key="1">
    <citation type="submission" date="2018-11" db="EMBL/GenBank/DDBJ databases">
        <authorList>
            <consortium name="Genoscope - CEA"/>
            <person name="William W."/>
        </authorList>
    </citation>
    <scope>NUCLEOTIDE SEQUENCE</scope>
</reference>
<dbReference type="InterPro" id="IPR002156">
    <property type="entry name" value="RNaseH_domain"/>
</dbReference>
<feature type="domain" description="RNase H type-1" evidence="1">
    <location>
        <begin position="7"/>
        <end position="126"/>
    </location>
</feature>
<dbReference type="GO" id="GO:0003676">
    <property type="term" value="F:nucleic acid binding"/>
    <property type="evidence" value="ECO:0007669"/>
    <property type="project" value="InterPro"/>
</dbReference>
<organism evidence="3">
    <name type="scientific">Brassica campestris</name>
    <name type="common">Field mustard</name>
    <dbReference type="NCBI Taxonomy" id="3711"/>
    <lineage>
        <taxon>Eukaryota</taxon>
        <taxon>Viridiplantae</taxon>
        <taxon>Streptophyta</taxon>
        <taxon>Embryophyta</taxon>
        <taxon>Tracheophyta</taxon>
        <taxon>Spermatophyta</taxon>
        <taxon>Magnoliopsida</taxon>
        <taxon>eudicotyledons</taxon>
        <taxon>Gunneridae</taxon>
        <taxon>Pentapetalae</taxon>
        <taxon>rosids</taxon>
        <taxon>malvids</taxon>
        <taxon>Brassicales</taxon>
        <taxon>Brassicaceae</taxon>
        <taxon>Brassiceae</taxon>
        <taxon>Brassica</taxon>
    </lineage>
</organism>
<evidence type="ECO:0000313" key="2">
    <source>
        <dbReference type="EMBL" id="CAG7886321.1"/>
    </source>
</evidence>
<dbReference type="EMBL" id="LS974617">
    <property type="protein sequence ID" value="CAG7886321.1"/>
    <property type="molecule type" value="Genomic_DNA"/>
</dbReference>
<name>A0A3P5ZDY7_BRACM</name>
<evidence type="ECO:0000259" key="1">
    <source>
        <dbReference type="Pfam" id="PF13456"/>
    </source>
</evidence>
<dbReference type="PANTHER" id="PTHR34146">
    <property type="entry name" value="POLYNUCLEOTIDYL TRANSFERASE, RIBONUCLEASE H-LIKE SUPERFAMILY PROTEIN-RELATED"/>
    <property type="match status" value="1"/>
</dbReference>
<dbReference type="Pfam" id="PF13456">
    <property type="entry name" value="RVT_3"/>
    <property type="match status" value="1"/>
</dbReference>
<dbReference type="EMBL" id="LR031571">
    <property type="protein sequence ID" value="VDC73874.1"/>
    <property type="molecule type" value="Genomic_DNA"/>
</dbReference>
<dbReference type="GO" id="GO:0004523">
    <property type="term" value="F:RNA-DNA hybrid ribonuclease activity"/>
    <property type="evidence" value="ECO:0007669"/>
    <property type="project" value="InterPro"/>
</dbReference>
<dbReference type="Gramene" id="A01p03970.2_BraZ1">
    <property type="protein sequence ID" value="A01p03970.2_BraZ1.CDS.1"/>
    <property type="gene ID" value="A01g03970.2_BraZ1"/>
</dbReference>